<reference evidence="3 4" key="1">
    <citation type="journal article" date="2023" name="Sci. Data">
        <title>Genome assembly of the Korean intertidal mud-creeper Batillaria attramentaria.</title>
        <authorList>
            <person name="Patra A.K."/>
            <person name="Ho P.T."/>
            <person name="Jun S."/>
            <person name="Lee S.J."/>
            <person name="Kim Y."/>
            <person name="Won Y.J."/>
        </authorList>
    </citation>
    <scope>NUCLEOTIDE SEQUENCE [LARGE SCALE GENOMIC DNA]</scope>
    <source>
        <strain evidence="3">Wonlab-2016</strain>
    </source>
</reference>
<keyword evidence="4" id="KW-1185">Reference proteome</keyword>
<evidence type="ECO:0000256" key="1">
    <source>
        <dbReference type="SAM" id="MobiDB-lite"/>
    </source>
</evidence>
<feature type="compositionally biased region" description="Basic and acidic residues" evidence="1">
    <location>
        <begin position="1"/>
        <end position="11"/>
    </location>
</feature>
<keyword evidence="2" id="KW-0812">Transmembrane</keyword>
<keyword evidence="2" id="KW-1133">Transmembrane helix</keyword>
<dbReference type="EMBL" id="JACVVK020000311">
    <property type="protein sequence ID" value="KAK7479073.1"/>
    <property type="molecule type" value="Genomic_DNA"/>
</dbReference>
<organism evidence="3 4">
    <name type="scientific">Batillaria attramentaria</name>
    <dbReference type="NCBI Taxonomy" id="370345"/>
    <lineage>
        <taxon>Eukaryota</taxon>
        <taxon>Metazoa</taxon>
        <taxon>Spiralia</taxon>
        <taxon>Lophotrochozoa</taxon>
        <taxon>Mollusca</taxon>
        <taxon>Gastropoda</taxon>
        <taxon>Caenogastropoda</taxon>
        <taxon>Sorbeoconcha</taxon>
        <taxon>Cerithioidea</taxon>
        <taxon>Batillariidae</taxon>
        <taxon>Batillaria</taxon>
    </lineage>
</organism>
<feature type="region of interest" description="Disordered" evidence="1">
    <location>
        <begin position="1"/>
        <end position="23"/>
    </location>
</feature>
<protein>
    <submittedName>
        <fullName evidence="3">Uncharacterized protein</fullName>
    </submittedName>
</protein>
<comment type="caution">
    <text evidence="3">The sequence shown here is derived from an EMBL/GenBank/DDBJ whole genome shotgun (WGS) entry which is preliminary data.</text>
</comment>
<dbReference type="Proteomes" id="UP001519460">
    <property type="component" value="Unassembled WGS sequence"/>
</dbReference>
<proteinExistence type="predicted"/>
<accession>A0ABD0JVW3</accession>
<name>A0ABD0JVW3_9CAEN</name>
<feature type="compositionally biased region" description="Acidic residues" evidence="1">
    <location>
        <begin position="12"/>
        <end position="21"/>
    </location>
</feature>
<dbReference type="AlphaFoldDB" id="A0ABD0JVW3"/>
<keyword evidence="2" id="KW-0472">Membrane</keyword>
<gene>
    <name evidence="3" type="ORF">BaRGS_00029665</name>
</gene>
<feature type="transmembrane region" description="Helical" evidence="2">
    <location>
        <begin position="39"/>
        <end position="62"/>
    </location>
</feature>
<sequence length="111" mass="12690">MAPDAVSREEKDSTDEGETDDSVQGCRKLHVTEKNIYKALMSLLVLMGFAMVISLFALQAYISWKSHQTLTKVQLAKDLPQGMYDLYFDYLEWGPDLDKVDLRVNTTIFVH</sequence>
<evidence type="ECO:0000313" key="4">
    <source>
        <dbReference type="Proteomes" id="UP001519460"/>
    </source>
</evidence>
<evidence type="ECO:0000256" key="2">
    <source>
        <dbReference type="SAM" id="Phobius"/>
    </source>
</evidence>
<evidence type="ECO:0000313" key="3">
    <source>
        <dbReference type="EMBL" id="KAK7479073.1"/>
    </source>
</evidence>